<protein>
    <submittedName>
        <fullName evidence="1">Uncharacterized protein</fullName>
    </submittedName>
</protein>
<evidence type="ECO:0000313" key="1">
    <source>
        <dbReference type="EMBL" id="PXX44227.1"/>
    </source>
</evidence>
<dbReference type="Proteomes" id="UP000247792">
    <property type="component" value="Unassembled WGS sequence"/>
</dbReference>
<comment type="caution">
    <text evidence="1">The sequence shown here is derived from an EMBL/GenBank/DDBJ whole genome shotgun (WGS) entry which is preliminary data.</text>
</comment>
<name>A0A318JBQ3_9BURK</name>
<reference evidence="1 2" key="1">
    <citation type="submission" date="2018-05" db="EMBL/GenBank/DDBJ databases">
        <title>Genomic Encyclopedia of Type Strains, Phase IV (KMG-IV): sequencing the most valuable type-strain genomes for metagenomic binning, comparative biology and taxonomic classification.</title>
        <authorList>
            <person name="Goeker M."/>
        </authorList>
    </citation>
    <scope>NUCLEOTIDE SEQUENCE [LARGE SCALE GENOMIC DNA]</scope>
    <source>
        <strain evidence="1 2">DSM 19792</strain>
    </source>
</reference>
<dbReference type="EMBL" id="QJKB01000003">
    <property type="protein sequence ID" value="PXX44227.1"/>
    <property type="molecule type" value="Genomic_DNA"/>
</dbReference>
<keyword evidence="2" id="KW-1185">Reference proteome</keyword>
<accession>A0A318JBQ3</accession>
<organism evidence="1 2">
    <name type="scientific">Undibacterium pigrum</name>
    <dbReference type="NCBI Taxonomy" id="401470"/>
    <lineage>
        <taxon>Bacteria</taxon>
        <taxon>Pseudomonadati</taxon>
        <taxon>Pseudomonadota</taxon>
        <taxon>Betaproteobacteria</taxon>
        <taxon>Burkholderiales</taxon>
        <taxon>Oxalobacteraceae</taxon>
        <taxon>Undibacterium</taxon>
    </lineage>
</organism>
<sequence>MTSTAVTAIKLAAYFEKKPDVLNLHLLISTRLTTMLMAVTGRENSTIRSPRSPLQSSAVTRLGIQHIKKNNKNAGMGGAKPGFKIG</sequence>
<evidence type="ECO:0000313" key="2">
    <source>
        <dbReference type="Proteomes" id="UP000247792"/>
    </source>
</evidence>
<dbReference type="AlphaFoldDB" id="A0A318JBQ3"/>
<proteinExistence type="predicted"/>
<gene>
    <name evidence="1" type="ORF">DFR42_103496</name>
</gene>